<feature type="non-terminal residue" evidence="1">
    <location>
        <position position="1"/>
    </location>
</feature>
<protein>
    <submittedName>
        <fullName evidence="1">5960_t:CDS:1</fullName>
    </submittedName>
</protein>
<comment type="caution">
    <text evidence="1">The sequence shown here is derived from an EMBL/GenBank/DDBJ whole genome shotgun (WGS) entry which is preliminary data.</text>
</comment>
<organism evidence="1 2">
    <name type="scientific">Dentiscutata erythropus</name>
    <dbReference type="NCBI Taxonomy" id="1348616"/>
    <lineage>
        <taxon>Eukaryota</taxon>
        <taxon>Fungi</taxon>
        <taxon>Fungi incertae sedis</taxon>
        <taxon>Mucoromycota</taxon>
        <taxon>Glomeromycotina</taxon>
        <taxon>Glomeromycetes</taxon>
        <taxon>Diversisporales</taxon>
        <taxon>Gigasporaceae</taxon>
        <taxon>Dentiscutata</taxon>
    </lineage>
</organism>
<evidence type="ECO:0000313" key="2">
    <source>
        <dbReference type="Proteomes" id="UP000789405"/>
    </source>
</evidence>
<dbReference type="AlphaFoldDB" id="A0A9N9NIN7"/>
<keyword evidence="2" id="KW-1185">Reference proteome</keyword>
<gene>
    <name evidence="1" type="ORF">DERYTH_LOCUS16033</name>
</gene>
<dbReference type="EMBL" id="CAJVPY010013578">
    <property type="protein sequence ID" value="CAG8741360.1"/>
    <property type="molecule type" value="Genomic_DNA"/>
</dbReference>
<dbReference type="OrthoDB" id="2436443at2759"/>
<sequence length="85" mass="9885">MKKTRILSFVSYKEIDTAVNNQDALLEQQQQDINALVVDLTSRDLDPEIEHQLNTYLDLNSLPILTEKRLEDFEIIEIILDKANQ</sequence>
<reference evidence="1" key="1">
    <citation type="submission" date="2021-06" db="EMBL/GenBank/DDBJ databases">
        <authorList>
            <person name="Kallberg Y."/>
            <person name="Tangrot J."/>
            <person name="Rosling A."/>
        </authorList>
    </citation>
    <scope>NUCLEOTIDE SEQUENCE</scope>
    <source>
        <strain evidence="1">MA453B</strain>
    </source>
</reference>
<dbReference type="Proteomes" id="UP000789405">
    <property type="component" value="Unassembled WGS sequence"/>
</dbReference>
<name>A0A9N9NIN7_9GLOM</name>
<proteinExistence type="predicted"/>
<accession>A0A9N9NIN7</accession>
<evidence type="ECO:0000313" key="1">
    <source>
        <dbReference type="EMBL" id="CAG8741360.1"/>
    </source>
</evidence>